<evidence type="ECO:0000313" key="2">
    <source>
        <dbReference type="EMBL" id="KAF1964232.1"/>
    </source>
</evidence>
<organism evidence="2 3">
    <name type="scientific">Bimuria novae-zelandiae CBS 107.79</name>
    <dbReference type="NCBI Taxonomy" id="1447943"/>
    <lineage>
        <taxon>Eukaryota</taxon>
        <taxon>Fungi</taxon>
        <taxon>Dikarya</taxon>
        <taxon>Ascomycota</taxon>
        <taxon>Pezizomycotina</taxon>
        <taxon>Dothideomycetes</taxon>
        <taxon>Pleosporomycetidae</taxon>
        <taxon>Pleosporales</taxon>
        <taxon>Massarineae</taxon>
        <taxon>Didymosphaeriaceae</taxon>
        <taxon>Bimuria</taxon>
    </lineage>
</organism>
<evidence type="ECO:0000313" key="3">
    <source>
        <dbReference type="Proteomes" id="UP000800036"/>
    </source>
</evidence>
<feature type="region of interest" description="Disordered" evidence="1">
    <location>
        <begin position="58"/>
        <end position="79"/>
    </location>
</feature>
<accession>A0A6A5UKB6</accession>
<evidence type="ECO:0000256" key="1">
    <source>
        <dbReference type="SAM" id="MobiDB-lite"/>
    </source>
</evidence>
<reference evidence="2" key="1">
    <citation type="journal article" date="2020" name="Stud. Mycol.">
        <title>101 Dothideomycetes genomes: a test case for predicting lifestyles and emergence of pathogens.</title>
        <authorList>
            <person name="Haridas S."/>
            <person name="Albert R."/>
            <person name="Binder M."/>
            <person name="Bloem J."/>
            <person name="Labutti K."/>
            <person name="Salamov A."/>
            <person name="Andreopoulos B."/>
            <person name="Baker S."/>
            <person name="Barry K."/>
            <person name="Bills G."/>
            <person name="Bluhm B."/>
            <person name="Cannon C."/>
            <person name="Castanera R."/>
            <person name="Culley D."/>
            <person name="Daum C."/>
            <person name="Ezra D."/>
            <person name="Gonzalez J."/>
            <person name="Henrissat B."/>
            <person name="Kuo A."/>
            <person name="Liang C."/>
            <person name="Lipzen A."/>
            <person name="Lutzoni F."/>
            <person name="Magnuson J."/>
            <person name="Mondo S."/>
            <person name="Nolan M."/>
            <person name="Ohm R."/>
            <person name="Pangilinan J."/>
            <person name="Park H.-J."/>
            <person name="Ramirez L."/>
            <person name="Alfaro M."/>
            <person name="Sun H."/>
            <person name="Tritt A."/>
            <person name="Yoshinaga Y."/>
            <person name="Zwiers L.-H."/>
            <person name="Turgeon B."/>
            <person name="Goodwin S."/>
            <person name="Spatafora J."/>
            <person name="Crous P."/>
            <person name="Grigoriev I."/>
        </authorList>
    </citation>
    <scope>NUCLEOTIDE SEQUENCE</scope>
    <source>
        <strain evidence="2">CBS 107.79</strain>
    </source>
</reference>
<gene>
    <name evidence="2" type="ORF">BU23DRAFT_70807</name>
</gene>
<name>A0A6A5UKB6_9PLEO</name>
<sequence length="295" mass="33672">MHPTRLRRPSPPFLLHRCPPYLEVEYSSDARGWRACAQQAILFFWMCIPMQRKLTRDENDRKHADSGTAQAELEPHSESTSTLIPHIIPYASANPDPPRTHQNLVEASRISNAAKNESRASFPKNHLSHQCAVQRSGIRDQSQHWKTTWKVPSSADPIPILWFSGFDHLGSDIVLRIALVLLTPTDVQLLRLRLTDDQKGTNLCHSRHREALETQWSANFDHLADVDLWIAPKEADCNELRNGTTISLEKCSIFIREIASAMNLPTNFKLEIFPHSQTRIRAGRRNLVGQRSRCL</sequence>
<dbReference type="Proteomes" id="UP000800036">
    <property type="component" value="Unassembled WGS sequence"/>
</dbReference>
<dbReference type="AlphaFoldDB" id="A0A6A5UKB6"/>
<keyword evidence="3" id="KW-1185">Reference proteome</keyword>
<protein>
    <submittedName>
        <fullName evidence="2">Uncharacterized protein</fullName>
    </submittedName>
</protein>
<dbReference type="EMBL" id="ML976798">
    <property type="protein sequence ID" value="KAF1964232.1"/>
    <property type="molecule type" value="Genomic_DNA"/>
</dbReference>
<proteinExistence type="predicted"/>